<feature type="compositionally biased region" description="Low complexity" evidence="1">
    <location>
        <begin position="19"/>
        <end position="31"/>
    </location>
</feature>
<feature type="region of interest" description="Disordered" evidence="1">
    <location>
        <begin position="90"/>
        <end position="125"/>
    </location>
</feature>
<gene>
    <name evidence="2" type="ORF">SNEC2469_LOCUS28850</name>
</gene>
<sequence length="125" mass="13370">NLEAPVPKCYGPDGKCGHATSTGSSARATSSEGLSGGEDPVLAKILQKFFDNAKDGYKKDADQRTPDYETLKNKAAVVSYDINLKRRDVEIDSDTDGNRMSSRARVEEAEGKDTADGQDLLGVTA</sequence>
<accession>A0A813AVQ0</accession>
<evidence type="ECO:0000313" key="2">
    <source>
        <dbReference type="EMBL" id="CAE7879870.1"/>
    </source>
</evidence>
<reference evidence="2" key="1">
    <citation type="submission" date="2021-02" db="EMBL/GenBank/DDBJ databases">
        <authorList>
            <person name="Dougan E. K."/>
            <person name="Rhodes N."/>
            <person name="Thang M."/>
            <person name="Chan C."/>
        </authorList>
    </citation>
    <scope>NUCLEOTIDE SEQUENCE</scope>
</reference>
<organism evidence="2 3">
    <name type="scientific">Symbiodinium necroappetens</name>
    <dbReference type="NCBI Taxonomy" id="1628268"/>
    <lineage>
        <taxon>Eukaryota</taxon>
        <taxon>Sar</taxon>
        <taxon>Alveolata</taxon>
        <taxon>Dinophyceae</taxon>
        <taxon>Suessiales</taxon>
        <taxon>Symbiodiniaceae</taxon>
        <taxon>Symbiodinium</taxon>
    </lineage>
</organism>
<feature type="non-terminal residue" evidence="2">
    <location>
        <position position="125"/>
    </location>
</feature>
<dbReference type="Proteomes" id="UP000601435">
    <property type="component" value="Unassembled WGS sequence"/>
</dbReference>
<keyword evidence="3" id="KW-1185">Reference proteome</keyword>
<feature type="region of interest" description="Disordered" evidence="1">
    <location>
        <begin position="1"/>
        <end position="37"/>
    </location>
</feature>
<comment type="caution">
    <text evidence="2">The sequence shown here is derived from an EMBL/GenBank/DDBJ whole genome shotgun (WGS) entry which is preliminary data.</text>
</comment>
<evidence type="ECO:0000313" key="3">
    <source>
        <dbReference type="Proteomes" id="UP000601435"/>
    </source>
</evidence>
<protein>
    <submittedName>
        <fullName evidence="2">Uncharacterized protein</fullName>
    </submittedName>
</protein>
<proteinExistence type="predicted"/>
<name>A0A813AVQ0_9DINO</name>
<feature type="compositionally biased region" description="Basic and acidic residues" evidence="1">
    <location>
        <begin position="104"/>
        <end position="115"/>
    </location>
</feature>
<evidence type="ECO:0000256" key="1">
    <source>
        <dbReference type="SAM" id="MobiDB-lite"/>
    </source>
</evidence>
<dbReference type="EMBL" id="CAJNJA010063586">
    <property type="protein sequence ID" value="CAE7879870.1"/>
    <property type="molecule type" value="Genomic_DNA"/>
</dbReference>
<dbReference type="AlphaFoldDB" id="A0A813AVQ0"/>